<protein>
    <submittedName>
        <fullName evidence="1">Uncharacterized protein</fullName>
    </submittedName>
</protein>
<sequence>MSFSCHAKRARDPEVPFAWRVSSVRSCVERYGPLGFHATLAFVASQVGPLRRDEATMLASLELLERSRQVWRREKEEFAALRKAEKAVGRRTLGSAVRNVYRCDRWHADPQAGAAFAVGYWRRVRRPALMGAEGDPVVPDVDALVDAYCFGAASRDPAFATRITAVLGRIDGDRSFASWDADRVGFSRRGQLMEVLHHLTVAVAGAEQVYR</sequence>
<dbReference type="EMBL" id="BAAAQM010000025">
    <property type="protein sequence ID" value="GAA1979071.1"/>
    <property type="molecule type" value="Genomic_DNA"/>
</dbReference>
<organism evidence="1 2">
    <name type="scientific">Catenulispora subtropica</name>
    <dbReference type="NCBI Taxonomy" id="450798"/>
    <lineage>
        <taxon>Bacteria</taxon>
        <taxon>Bacillati</taxon>
        <taxon>Actinomycetota</taxon>
        <taxon>Actinomycetes</taxon>
        <taxon>Catenulisporales</taxon>
        <taxon>Catenulisporaceae</taxon>
        <taxon>Catenulispora</taxon>
    </lineage>
</organism>
<evidence type="ECO:0000313" key="1">
    <source>
        <dbReference type="EMBL" id="GAA1979071.1"/>
    </source>
</evidence>
<comment type="caution">
    <text evidence="1">The sequence shown here is derived from an EMBL/GenBank/DDBJ whole genome shotgun (WGS) entry which is preliminary data.</text>
</comment>
<dbReference type="Proteomes" id="UP001499854">
    <property type="component" value="Unassembled WGS sequence"/>
</dbReference>
<accession>A0ABN2S256</accession>
<proteinExistence type="predicted"/>
<dbReference type="RefSeq" id="WP_344659063.1">
    <property type="nucleotide sequence ID" value="NZ_BAAAQM010000025.1"/>
</dbReference>
<evidence type="ECO:0000313" key="2">
    <source>
        <dbReference type="Proteomes" id="UP001499854"/>
    </source>
</evidence>
<name>A0ABN2S256_9ACTN</name>
<keyword evidence="2" id="KW-1185">Reference proteome</keyword>
<reference evidence="1 2" key="1">
    <citation type="journal article" date="2019" name="Int. J. Syst. Evol. Microbiol.">
        <title>The Global Catalogue of Microorganisms (GCM) 10K type strain sequencing project: providing services to taxonomists for standard genome sequencing and annotation.</title>
        <authorList>
            <consortium name="The Broad Institute Genomics Platform"/>
            <consortium name="The Broad Institute Genome Sequencing Center for Infectious Disease"/>
            <person name="Wu L."/>
            <person name="Ma J."/>
        </authorList>
    </citation>
    <scope>NUCLEOTIDE SEQUENCE [LARGE SCALE GENOMIC DNA]</scope>
    <source>
        <strain evidence="1 2">JCM 16013</strain>
    </source>
</reference>
<gene>
    <name evidence="1" type="ORF">GCM10009838_45050</name>
</gene>